<evidence type="ECO:0000313" key="2">
    <source>
        <dbReference type="EMBL" id="TFK88488.1"/>
    </source>
</evidence>
<protein>
    <submittedName>
        <fullName evidence="2">Uncharacterized protein</fullName>
    </submittedName>
</protein>
<evidence type="ECO:0000256" key="1">
    <source>
        <dbReference type="SAM" id="MobiDB-lite"/>
    </source>
</evidence>
<organism evidence="2 3">
    <name type="scientific">Polyporus arcularius HHB13444</name>
    <dbReference type="NCBI Taxonomy" id="1314778"/>
    <lineage>
        <taxon>Eukaryota</taxon>
        <taxon>Fungi</taxon>
        <taxon>Dikarya</taxon>
        <taxon>Basidiomycota</taxon>
        <taxon>Agaricomycotina</taxon>
        <taxon>Agaricomycetes</taxon>
        <taxon>Polyporales</taxon>
        <taxon>Polyporaceae</taxon>
        <taxon>Polyporus</taxon>
    </lineage>
</organism>
<reference evidence="2 3" key="1">
    <citation type="journal article" date="2019" name="Nat. Ecol. Evol.">
        <title>Megaphylogeny resolves global patterns of mushroom evolution.</title>
        <authorList>
            <person name="Varga T."/>
            <person name="Krizsan K."/>
            <person name="Foldi C."/>
            <person name="Dima B."/>
            <person name="Sanchez-Garcia M."/>
            <person name="Sanchez-Ramirez S."/>
            <person name="Szollosi G.J."/>
            <person name="Szarkandi J.G."/>
            <person name="Papp V."/>
            <person name="Albert L."/>
            <person name="Andreopoulos W."/>
            <person name="Angelini C."/>
            <person name="Antonin V."/>
            <person name="Barry K.W."/>
            <person name="Bougher N.L."/>
            <person name="Buchanan P."/>
            <person name="Buyck B."/>
            <person name="Bense V."/>
            <person name="Catcheside P."/>
            <person name="Chovatia M."/>
            <person name="Cooper J."/>
            <person name="Damon W."/>
            <person name="Desjardin D."/>
            <person name="Finy P."/>
            <person name="Geml J."/>
            <person name="Haridas S."/>
            <person name="Hughes K."/>
            <person name="Justo A."/>
            <person name="Karasinski D."/>
            <person name="Kautmanova I."/>
            <person name="Kiss B."/>
            <person name="Kocsube S."/>
            <person name="Kotiranta H."/>
            <person name="LaButti K.M."/>
            <person name="Lechner B.E."/>
            <person name="Liimatainen K."/>
            <person name="Lipzen A."/>
            <person name="Lukacs Z."/>
            <person name="Mihaltcheva S."/>
            <person name="Morgado L.N."/>
            <person name="Niskanen T."/>
            <person name="Noordeloos M.E."/>
            <person name="Ohm R.A."/>
            <person name="Ortiz-Santana B."/>
            <person name="Ovrebo C."/>
            <person name="Racz N."/>
            <person name="Riley R."/>
            <person name="Savchenko A."/>
            <person name="Shiryaev A."/>
            <person name="Soop K."/>
            <person name="Spirin V."/>
            <person name="Szebenyi C."/>
            <person name="Tomsovsky M."/>
            <person name="Tulloss R.E."/>
            <person name="Uehling J."/>
            <person name="Grigoriev I.V."/>
            <person name="Vagvolgyi C."/>
            <person name="Papp T."/>
            <person name="Martin F.M."/>
            <person name="Miettinen O."/>
            <person name="Hibbett D.S."/>
            <person name="Nagy L.G."/>
        </authorList>
    </citation>
    <scope>NUCLEOTIDE SEQUENCE [LARGE SCALE GENOMIC DNA]</scope>
    <source>
        <strain evidence="2 3">HHB13444</strain>
    </source>
</reference>
<gene>
    <name evidence="2" type="ORF">K466DRAFT_70216</name>
</gene>
<feature type="region of interest" description="Disordered" evidence="1">
    <location>
        <begin position="36"/>
        <end position="79"/>
    </location>
</feature>
<name>A0A5C3PJG4_9APHY</name>
<keyword evidence="3" id="KW-1185">Reference proteome</keyword>
<accession>A0A5C3PJG4</accession>
<feature type="compositionally biased region" description="Basic and acidic residues" evidence="1">
    <location>
        <begin position="56"/>
        <end position="67"/>
    </location>
</feature>
<dbReference type="InParanoid" id="A0A5C3PJG4"/>
<proteinExistence type="predicted"/>
<dbReference type="Proteomes" id="UP000308197">
    <property type="component" value="Unassembled WGS sequence"/>
</dbReference>
<evidence type="ECO:0000313" key="3">
    <source>
        <dbReference type="Proteomes" id="UP000308197"/>
    </source>
</evidence>
<sequence>MSMRVEPYVASGTRPSSTLHAGWRQSSLNVNAILRDLSPHNRSQRRSRSSLQSVRGRSEELGHDNICSRRRGRGSQARQMSRGLVLSSLDQPYSSSLLPTRIDFVCIFAGKLSLHGSFHPQMLTIGDLCAFGGRTPGVKPWRRYPTHRMFACEMHRNRPQSVMWSRQAQGRPYHSARTHSPMGNLTPSCSGIVRIYGRPGARAVPQVQLRV</sequence>
<dbReference type="EMBL" id="ML211111">
    <property type="protein sequence ID" value="TFK88488.1"/>
    <property type="molecule type" value="Genomic_DNA"/>
</dbReference>
<dbReference type="AlphaFoldDB" id="A0A5C3PJG4"/>